<evidence type="ECO:0000313" key="1">
    <source>
        <dbReference type="EMBL" id="JAD24356.1"/>
    </source>
</evidence>
<name>A0A0A8YE78_ARUDO</name>
<protein>
    <submittedName>
        <fullName evidence="1">Uncharacterized protein</fullName>
    </submittedName>
</protein>
<reference evidence="1" key="2">
    <citation type="journal article" date="2015" name="Data Brief">
        <title>Shoot transcriptome of the giant reed, Arundo donax.</title>
        <authorList>
            <person name="Barrero R.A."/>
            <person name="Guerrero F.D."/>
            <person name="Moolhuijzen P."/>
            <person name="Goolsby J.A."/>
            <person name="Tidwell J."/>
            <person name="Bellgard S.E."/>
            <person name="Bellgard M.I."/>
        </authorList>
    </citation>
    <scope>NUCLEOTIDE SEQUENCE</scope>
    <source>
        <tissue evidence="1">Shoot tissue taken approximately 20 cm above the soil surface</tissue>
    </source>
</reference>
<organism evidence="1">
    <name type="scientific">Arundo donax</name>
    <name type="common">Giant reed</name>
    <name type="synonym">Donax arundinaceus</name>
    <dbReference type="NCBI Taxonomy" id="35708"/>
    <lineage>
        <taxon>Eukaryota</taxon>
        <taxon>Viridiplantae</taxon>
        <taxon>Streptophyta</taxon>
        <taxon>Embryophyta</taxon>
        <taxon>Tracheophyta</taxon>
        <taxon>Spermatophyta</taxon>
        <taxon>Magnoliopsida</taxon>
        <taxon>Liliopsida</taxon>
        <taxon>Poales</taxon>
        <taxon>Poaceae</taxon>
        <taxon>PACMAD clade</taxon>
        <taxon>Arundinoideae</taxon>
        <taxon>Arundineae</taxon>
        <taxon>Arundo</taxon>
    </lineage>
</organism>
<proteinExistence type="predicted"/>
<reference evidence="1" key="1">
    <citation type="submission" date="2014-09" db="EMBL/GenBank/DDBJ databases">
        <authorList>
            <person name="Magalhaes I.L.F."/>
            <person name="Oliveira U."/>
            <person name="Santos F.R."/>
            <person name="Vidigal T.H.D.A."/>
            <person name="Brescovit A.D."/>
            <person name="Santos A.J."/>
        </authorList>
    </citation>
    <scope>NUCLEOTIDE SEQUENCE</scope>
    <source>
        <tissue evidence="1">Shoot tissue taken approximately 20 cm above the soil surface</tissue>
    </source>
</reference>
<sequence>MADTNAMILT</sequence>
<accession>A0A0A8YE78</accession>
<dbReference type="EMBL" id="GBRH01273539">
    <property type="protein sequence ID" value="JAD24356.1"/>
    <property type="molecule type" value="Transcribed_RNA"/>
</dbReference>